<protein>
    <submittedName>
        <fullName evidence="1">Uncharacterized protein</fullName>
    </submittedName>
</protein>
<dbReference type="EMBL" id="JARKIF010000008">
    <property type="protein sequence ID" value="KAJ7632159.1"/>
    <property type="molecule type" value="Genomic_DNA"/>
</dbReference>
<comment type="caution">
    <text evidence="1">The sequence shown here is derived from an EMBL/GenBank/DDBJ whole genome shotgun (WGS) entry which is preliminary data.</text>
</comment>
<name>A0AAD7BVQ8_9AGAR</name>
<organism evidence="1 2">
    <name type="scientific">Roridomyces roridus</name>
    <dbReference type="NCBI Taxonomy" id="1738132"/>
    <lineage>
        <taxon>Eukaryota</taxon>
        <taxon>Fungi</taxon>
        <taxon>Dikarya</taxon>
        <taxon>Basidiomycota</taxon>
        <taxon>Agaricomycotina</taxon>
        <taxon>Agaricomycetes</taxon>
        <taxon>Agaricomycetidae</taxon>
        <taxon>Agaricales</taxon>
        <taxon>Marasmiineae</taxon>
        <taxon>Mycenaceae</taxon>
        <taxon>Roridomyces</taxon>
    </lineage>
</organism>
<evidence type="ECO:0000313" key="1">
    <source>
        <dbReference type="EMBL" id="KAJ7632159.1"/>
    </source>
</evidence>
<sequence length="317" mass="33489">MRKADQNSAEHGQPLTSLVSYHNPTSTLFLLSLRITIAMPSIFKVLALVALTISGVLASPQPTRVVAARSDCSNSGSEICHDGHAYPPSPPTHHVPGHLTNAQRLARHLPLKPPTRRSSARRAVASSTPAAPAANRAYIQVVSVDANGNADQTATPLGYVSRRTSHAQYNVGTALEDALYVEPSGHNLITLNSDIPSPAFLGLVQGRDDTSATLAENSFNYLYLALTEQTAPNATPQSVGSSYTAAYGGSNQAESAVWTVDPKSRVLTAQWTNPDGSNGPTKCFSQGSAIYCSGDPDAFNAKYGAAIQRIAFVYVSA</sequence>
<gene>
    <name evidence="1" type="ORF">FB45DRAFT_495013</name>
</gene>
<accession>A0AAD7BVQ8</accession>
<dbReference type="Proteomes" id="UP001221142">
    <property type="component" value="Unassembled WGS sequence"/>
</dbReference>
<reference evidence="1" key="1">
    <citation type="submission" date="2023-03" db="EMBL/GenBank/DDBJ databases">
        <title>Massive genome expansion in bonnet fungi (Mycena s.s.) driven by repeated elements and novel gene families across ecological guilds.</title>
        <authorList>
            <consortium name="Lawrence Berkeley National Laboratory"/>
            <person name="Harder C.B."/>
            <person name="Miyauchi S."/>
            <person name="Viragh M."/>
            <person name="Kuo A."/>
            <person name="Thoen E."/>
            <person name="Andreopoulos B."/>
            <person name="Lu D."/>
            <person name="Skrede I."/>
            <person name="Drula E."/>
            <person name="Henrissat B."/>
            <person name="Morin E."/>
            <person name="Kohler A."/>
            <person name="Barry K."/>
            <person name="LaButti K."/>
            <person name="Morin E."/>
            <person name="Salamov A."/>
            <person name="Lipzen A."/>
            <person name="Mereny Z."/>
            <person name="Hegedus B."/>
            <person name="Baldrian P."/>
            <person name="Stursova M."/>
            <person name="Weitz H."/>
            <person name="Taylor A."/>
            <person name="Grigoriev I.V."/>
            <person name="Nagy L.G."/>
            <person name="Martin F."/>
            <person name="Kauserud H."/>
        </authorList>
    </citation>
    <scope>NUCLEOTIDE SEQUENCE</scope>
    <source>
        <strain evidence="1">9284</strain>
    </source>
</reference>
<keyword evidence="2" id="KW-1185">Reference proteome</keyword>
<evidence type="ECO:0000313" key="2">
    <source>
        <dbReference type="Proteomes" id="UP001221142"/>
    </source>
</evidence>
<proteinExistence type="predicted"/>
<dbReference type="AlphaFoldDB" id="A0AAD7BVQ8"/>